<feature type="transmembrane region" description="Helical" evidence="18">
    <location>
        <begin position="20"/>
        <end position="43"/>
    </location>
</feature>
<evidence type="ECO:0000256" key="3">
    <source>
        <dbReference type="ARBA" id="ARBA00007739"/>
    </source>
</evidence>
<dbReference type="PANTHER" id="PTHR32282:SF11">
    <property type="entry name" value="PENICILLIN-BINDING PROTEIN 1B"/>
    <property type="match status" value="1"/>
</dbReference>
<accession>A0A1F5P816</accession>
<evidence type="ECO:0000256" key="1">
    <source>
        <dbReference type="ARBA" id="ARBA00004236"/>
    </source>
</evidence>
<evidence type="ECO:0000256" key="6">
    <source>
        <dbReference type="ARBA" id="ARBA00022670"/>
    </source>
</evidence>
<dbReference type="PANTHER" id="PTHR32282">
    <property type="entry name" value="BINDING PROTEIN TRANSPEPTIDASE, PUTATIVE-RELATED"/>
    <property type="match status" value="1"/>
</dbReference>
<dbReference type="GO" id="GO:0030288">
    <property type="term" value="C:outer membrane-bounded periplasmic space"/>
    <property type="evidence" value="ECO:0007669"/>
    <property type="project" value="TreeGrafter"/>
</dbReference>
<evidence type="ECO:0000313" key="21">
    <source>
        <dbReference type="EMBL" id="OGE86043.1"/>
    </source>
</evidence>
<dbReference type="GO" id="GO:0009002">
    <property type="term" value="F:serine-type D-Ala-D-Ala carboxypeptidase activity"/>
    <property type="evidence" value="ECO:0007669"/>
    <property type="project" value="UniProtKB-EC"/>
</dbReference>
<comment type="subcellular location">
    <subcellularLocation>
        <location evidence="1">Cell membrane</location>
    </subcellularLocation>
</comment>
<evidence type="ECO:0000313" key="22">
    <source>
        <dbReference type="Proteomes" id="UP000176786"/>
    </source>
</evidence>
<keyword evidence="13" id="KW-0511">Multifunctional enzyme</keyword>
<dbReference type="STRING" id="1817832.A3J48_03360"/>
<keyword evidence="4" id="KW-1003">Cell membrane</keyword>
<evidence type="ECO:0000256" key="8">
    <source>
        <dbReference type="ARBA" id="ARBA00022679"/>
    </source>
</evidence>
<evidence type="ECO:0000256" key="15">
    <source>
        <dbReference type="ARBA" id="ARBA00034000"/>
    </source>
</evidence>
<dbReference type="FunFam" id="1.10.3810.10:FF:000001">
    <property type="entry name" value="Penicillin-binding protein 1A"/>
    <property type="match status" value="1"/>
</dbReference>
<feature type="compositionally biased region" description="Low complexity" evidence="17">
    <location>
        <begin position="709"/>
        <end position="719"/>
    </location>
</feature>
<keyword evidence="18" id="KW-1133">Transmembrane helix</keyword>
<reference evidence="21 22" key="1">
    <citation type="journal article" date="2016" name="Nat. Commun.">
        <title>Thousands of microbial genomes shed light on interconnected biogeochemical processes in an aquifer system.</title>
        <authorList>
            <person name="Anantharaman K."/>
            <person name="Brown C.T."/>
            <person name="Hug L.A."/>
            <person name="Sharon I."/>
            <person name="Castelle C.J."/>
            <person name="Probst A.J."/>
            <person name="Thomas B.C."/>
            <person name="Singh A."/>
            <person name="Wilkins M.J."/>
            <person name="Karaoz U."/>
            <person name="Brodie E.L."/>
            <person name="Williams K.H."/>
            <person name="Hubbard S.S."/>
            <person name="Banfield J.F."/>
        </authorList>
    </citation>
    <scope>NUCLEOTIDE SEQUENCE [LARGE SCALE GENOMIC DNA]</scope>
</reference>
<protein>
    <submittedName>
        <fullName evidence="21">Uncharacterized protein</fullName>
    </submittedName>
</protein>
<comment type="caution">
    <text evidence="21">The sequence shown here is derived from an EMBL/GenBank/DDBJ whole genome shotgun (WGS) entry which is preliminary data.</text>
</comment>
<evidence type="ECO:0000256" key="4">
    <source>
        <dbReference type="ARBA" id="ARBA00022475"/>
    </source>
</evidence>
<keyword evidence="9" id="KW-0378">Hydrolase</keyword>
<dbReference type="SUPFAM" id="SSF53955">
    <property type="entry name" value="Lysozyme-like"/>
    <property type="match status" value="1"/>
</dbReference>
<name>A0A1F5P816_9BACT</name>
<evidence type="ECO:0000256" key="10">
    <source>
        <dbReference type="ARBA" id="ARBA00022960"/>
    </source>
</evidence>
<evidence type="ECO:0000256" key="11">
    <source>
        <dbReference type="ARBA" id="ARBA00022984"/>
    </source>
</evidence>
<dbReference type="Gene3D" id="3.40.710.10">
    <property type="entry name" value="DD-peptidase/beta-lactamase superfamily"/>
    <property type="match status" value="1"/>
</dbReference>
<dbReference type="GO" id="GO:0008360">
    <property type="term" value="P:regulation of cell shape"/>
    <property type="evidence" value="ECO:0007669"/>
    <property type="project" value="UniProtKB-KW"/>
</dbReference>
<keyword evidence="11" id="KW-0573">Peptidoglycan synthesis</keyword>
<dbReference type="SUPFAM" id="SSF56601">
    <property type="entry name" value="beta-lactamase/transpeptidase-like"/>
    <property type="match status" value="1"/>
</dbReference>
<evidence type="ECO:0000256" key="12">
    <source>
        <dbReference type="ARBA" id="ARBA00023136"/>
    </source>
</evidence>
<dbReference type="EMBL" id="MFES01000016">
    <property type="protein sequence ID" value="OGE86043.1"/>
    <property type="molecule type" value="Genomic_DNA"/>
</dbReference>
<proteinExistence type="inferred from homology"/>
<feature type="region of interest" description="Disordered" evidence="17">
    <location>
        <begin position="671"/>
        <end position="734"/>
    </location>
</feature>
<keyword evidence="7" id="KW-0328">Glycosyltransferase</keyword>
<dbReference type="Gene3D" id="1.10.3810.10">
    <property type="entry name" value="Biosynthetic peptidoglycan transglycosylase-like"/>
    <property type="match status" value="1"/>
</dbReference>
<dbReference type="GO" id="GO:0008955">
    <property type="term" value="F:peptidoglycan glycosyltransferase activity"/>
    <property type="evidence" value="ECO:0007669"/>
    <property type="project" value="UniProtKB-EC"/>
</dbReference>
<comment type="catalytic activity">
    <reaction evidence="16">
        <text>[GlcNAc-(1-&gt;4)-Mur2Ac(oyl-L-Ala-gamma-D-Glu-L-Lys-D-Ala-D-Ala)](n)-di-trans,octa-cis-undecaprenyl diphosphate + beta-D-GlcNAc-(1-&gt;4)-Mur2Ac(oyl-L-Ala-gamma-D-Glu-L-Lys-D-Ala-D-Ala)-di-trans,octa-cis-undecaprenyl diphosphate = [GlcNAc-(1-&gt;4)-Mur2Ac(oyl-L-Ala-gamma-D-Glu-L-Lys-D-Ala-D-Ala)](n+1)-di-trans,octa-cis-undecaprenyl diphosphate + di-trans,octa-cis-undecaprenyl diphosphate + H(+)</text>
        <dbReference type="Rhea" id="RHEA:23708"/>
        <dbReference type="Rhea" id="RHEA-COMP:9602"/>
        <dbReference type="Rhea" id="RHEA-COMP:9603"/>
        <dbReference type="ChEBI" id="CHEBI:15378"/>
        <dbReference type="ChEBI" id="CHEBI:58405"/>
        <dbReference type="ChEBI" id="CHEBI:60033"/>
        <dbReference type="ChEBI" id="CHEBI:78435"/>
        <dbReference type="EC" id="2.4.99.28"/>
    </reaction>
</comment>
<dbReference type="GO" id="GO:0006508">
    <property type="term" value="P:proteolysis"/>
    <property type="evidence" value="ECO:0007669"/>
    <property type="project" value="UniProtKB-KW"/>
</dbReference>
<dbReference type="InterPro" id="IPR001460">
    <property type="entry name" value="PCN-bd_Tpept"/>
</dbReference>
<feature type="domain" description="Glycosyl transferase family 51" evidence="20">
    <location>
        <begin position="69"/>
        <end position="245"/>
    </location>
</feature>
<dbReference type="Proteomes" id="UP000176786">
    <property type="component" value="Unassembled WGS sequence"/>
</dbReference>
<keyword evidence="5" id="KW-0121">Carboxypeptidase</keyword>
<evidence type="ECO:0000256" key="17">
    <source>
        <dbReference type="SAM" id="MobiDB-lite"/>
    </source>
</evidence>
<dbReference type="GO" id="GO:0009252">
    <property type="term" value="P:peptidoglycan biosynthetic process"/>
    <property type="evidence" value="ECO:0007669"/>
    <property type="project" value="UniProtKB-KW"/>
</dbReference>
<comment type="similarity">
    <text evidence="3">In the N-terminal section; belongs to the glycosyltransferase 51 family.</text>
</comment>
<dbReference type="InterPro" id="IPR050396">
    <property type="entry name" value="Glycosyltr_51/Transpeptidase"/>
</dbReference>
<dbReference type="InterPro" id="IPR023346">
    <property type="entry name" value="Lysozyme-like_dom_sf"/>
</dbReference>
<comment type="similarity">
    <text evidence="2">In the C-terminal section; belongs to the transpeptidase family.</text>
</comment>
<dbReference type="GO" id="GO:0005886">
    <property type="term" value="C:plasma membrane"/>
    <property type="evidence" value="ECO:0007669"/>
    <property type="project" value="UniProtKB-SubCell"/>
</dbReference>
<dbReference type="InterPro" id="IPR001264">
    <property type="entry name" value="Glyco_trans_51"/>
</dbReference>
<evidence type="ECO:0000256" key="9">
    <source>
        <dbReference type="ARBA" id="ARBA00022801"/>
    </source>
</evidence>
<keyword evidence="14" id="KW-0961">Cell wall biogenesis/degradation</keyword>
<dbReference type="Pfam" id="PF00912">
    <property type="entry name" value="Transgly"/>
    <property type="match status" value="1"/>
</dbReference>
<sequence length="734" mass="79739">MKKLTLLIRRIKYTKHRKLLAAVLMSFVIVGCGILGYMAHLYFAVTPQLAGADFNNLLPITSKILDRDGKLLYEVGGEIKREIAQSSEIPHLMKEATIAAEDRDFYVHPGINLKSIARASLANMRAGRVVEGGSTITQQLIKNTLLSSEKTVQRKAKEALAAVVLETQMTKDEILTAYLNSVSYGSNVLGVKKAAATFFGKELTQLNLTEVATLAALPQSPGRLSLYIGNRKELDRRRDEILEQMFSAGVITRAELEAAKTAQVDVKPIAHPIVAPHFSLMVRDRLIEVYGREKVEGGGLVVRTSLDSELQAHVEEAMKSERRRINSYGASNAGAVVLDPRTGEILALAGSFDYYDSKIDGEVNIATSLRQPGSSFKPIVYSALFTHTSYSPASILYDVSTCFERNYCPKNYSGTTSGPLPIRKTLAGSLNIPAVKATAIVGVDQVINTAERFGYTTLIDRDQYGLAVGLGAGEVKLLEHTAAFGTLGQAGNFNAAASILSVKDYADRELYEFKPAAQAAIPAEVAYEITNILTDNQARSFIFGANSPLAFSGRTVAAKTGTSQDWRDGWTMGYTTSRAVGVWTGNNNGRYMRYNADGVVTAAPLWRKIMLRAMEGQTYEEFQRPENMRLVAGEYLAEWQLTGVSSARLATRSERPSDPRWERPVQEYLKRKQEQEAAQQAAAIPPPADVGGAPDSDTTPPAGGGGSGRPPADTSQPIPLVIPPPPTDTPTANL</sequence>
<dbReference type="GO" id="GO:0071555">
    <property type="term" value="P:cell wall organization"/>
    <property type="evidence" value="ECO:0007669"/>
    <property type="project" value="UniProtKB-KW"/>
</dbReference>
<evidence type="ECO:0000256" key="14">
    <source>
        <dbReference type="ARBA" id="ARBA00023316"/>
    </source>
</evidence>
<dbReference type="PROSITE" id="PS51257">
    <property type="entry name" value="PROKAR_LIPOPROTEIN"/>
    <property type="match status" value="1"/>
</dbReference>
<keyword evidence="10" id="KW-0133">Cell shape</keyword>
<keyword evidence="18" id="KW-0812">Transmembrane</keyword>
<evidence type="ECO:0000256" key="5">
    <source>
        <dbReference type="ARBA" id="ARBA00022645"/>
    </source>
</evidence>
<dbReference type="Pfam" id="PF00905">
    <property type="entry name" value="Transpeptidase"/>
    <property type="match status" value="1"/>
</dbReference>
<evidence type="ECO:0000256" key="16">
    <source>
        <dbReference type="ARBA" id="ARBA00049902"/>
    </source>
</evidence>
<evidence type="ECO:0000256" key="2">
    <source>
        <dbReference type="ARBA" id="ARBA00007090"/>
    </source>
</evidence>
<dbReference type="AlphaFoldDB" id="A0A1F5P816"/>
<dbReference type="InterPro" id="IPR012338">
    <property type="entry name" value="Beta-lactam/transpept-like"/>
</dbReference>
<dbReference type="InterPro" id="IPR036950">
    <property type="entry name" value="PBP_transglycosylase"/>
</dbReference>
<keyword evidence="12 18" id="KW-0472">Membrane</keyword>
<gene>
    <name evidence="21" type="ORF">A3J48_03360</name>
</gene>
<dbReference type="GO" id="GO:0008658">
    <property type="term" value="F:penicillin binding"/>
    <property type="evidence" value="ECO:0007669"/>
    <property type="project" value="InterPro"/>
</dbReference>
<feature type="domain" description="Penicillin-binding protein transpeptidase" evidence="19">
    <location>
        <begin position="334"/>
        <end position="610"/>
    </location>
</feature>
<evidence type="ECO:0000259" key="20">
    <source>
        <dbReference type="Pfam" id="PF00912"/>
    </source>
</evidence>
<keyword evidence="8" id="KW-0808">Transferase</keyword>
<evidence type="ECO:0000256" key="18">
    <source>
        <dbReference type="SAM" id="Phobius"/>
    </source>
</evidence>
<keyword evidence="6" id="KW-0645">Protease</keyword>
<evidence type="ECO:0000259" key="19">
    <source>
        <dbReference type="Pfam" id="PF00905"/>
    </source>
</evidence>
<evidence type="ECO:0000256" key="13">
    <source>
        <dbReference type="ARBA" id="ARBA00023268"/>
    </source>
</evidence>
<comment type="catalytic activity">
    <reaction evidence="15">
        <text>Preferential cleavage: (Ac)2-L-Lys-D-Ala-|-D-Ala. Also transpeptidation of peptidyl-alanyl moieties that are N-acyl substituents of D-alanine.</text>
        <dbReference type="EC" id="3.4.16.4"/>
    </reaction>
</comment>
<organism evidence="21 22">
    <name type="scientific">Candidatus Doudnabacteria bacterium RIFCSPHIGHO2_02_FULL_46_11</name>
    <dbReference type="NCBI Taxonomy" id="1817832"/>
    <lineage>
        <taxon>Bacteria</taxon>
        <taxon>Candidatus Doudnaibacteriota</taxon>
    </lineage>
</organism>
<evidence type="ECO:0000256" key="7">
    <source>
        <dbReference type="ARBA" id="ARBA00022676"/>
    </source>
</evidence>